<feature type="transmembrane region" description="Helical" evidence="1">
    <location>
        <begin position="55"/>
        <end position="80"/>
    </location>
</feature>
<dbReference type="Proteomes" id="UP000711488">
    <property type="component" value="Unassembled WGS sequence"/>
</dbReference>
<reference evidence="2" key="2">
    <citation type="journal article" date="2018" name="Environ. Sci. Technol.">
        <title>The Toxicogenome of Hyalella azteca: A Model for Sediment Ecotoxicology and Evolutionary Toxicology.</title>
        <authorList>
            <person name="Poynton H.C."/>
            <person name="Hasenbein S."/>
            <person name="Benoit J.B."/>
            <person name="Sepulveda M.S."/>
            <person name="Poelchau M.F."/>
            <person name="Hughes D.S.T."/>
            <person name="Murali S.C."/>
            <person name="Chen S."/>
            <person name="Glastad K.M."/>
            <person name="Goodisman M.A.D."/>
            <person name="Werren J.H."/>
            <person name="Vineis J.H."/>
            <person name="Bowen J.L."/>
            <person name="Friedrich M."/>
            <person name="Jones J."/>
            <person name="Robertson H.M."/>
            <person name="Feyereisen R."/>
            <person name="Mechler-Hickson A."/>
            <person name="Mathers N."/>
            <person name="Lee C.E."/>
            <person name="Colbourne J.K."/>
            <person name="Biales A."/>
            <person name="Johnston J.S."/>
            <person name="Wellborn G.A."/>
            <person name="Rosendale A.J."/>
            <person name="Cridge A.G."/>
            <person name="Munoz-Torres M.C."/>
            <person name="Bain P.A."/>
            <person name="Manny A.R."/>
            <person name="Major K.M."/>
            <person name="Lambert F.N."/>
            <person name="Vulpe C.D."/>
            <person name="Tuck P."/>
            <person name="Blalock B.J."/>
            <person name="Lin Y.Y."/>
            <person name="Smith M.E."/>
            <person name="Ochoa-Acuna H."/>
            <person name="Chen M.M."/>
            <person name="Childers C.P."/>
            <person name="Qu J."/>
            <person name="Dugan S."/>
            <person name="Lee S.L."/>
            <person name="Chao H."/>
            <person name="Dinh H."/>
            <person name="Han Y."/>
            <person name="Doddapaneni H."/>
            <person name="Worley K.C."/>
            <person name="Muzny D.M."/>
            <person name="Gibbs R.A."/>
            <person name="Richards S."/>
        </authorList>
    </citation>
    <scope>NUCLEOTIDE SEQUENCE</scope>
    <source>
        <strain evidence="2">HAZT.00-mixed</strain>
        <tissue evidence="2">Whole organism</tissue>
    </source>
</reference>
<evidence type="ECO:0000313" key="2">
    <source>
        <dbReference type="EMBL" id="KAA0186565.1"/>
    </source>
</evidence>
<keyword evidence="1" id="KW-1133">Transmembrane helix</keyword>
<reference evidence="2" key="1">
    <citation type="submission" date="2014-08" db="EMBL/GenBank/DDBJ databases">
        <authorList>
            <person name="Murali S."/>
            <person name="Richards S."/>
            <person name="Bandaranaike D."/>
            <person name="Bellair M."/>
            <person name="Blankenburg K."/>
            <person name="Chao H."/>
            <person name="Dinh H."/>
            <person name="Doddapaneni H."/>
            <person name="Dugan-Rocha S."/>
            <person name="Elkadiri S."/>
            <person name="Gnanaolivu R."/>
            <person name="Hughes D."/>
            <person name="Lee S."/>
            <person name="Li M."/>
            <person name="Ming W."/>
            <person name="Munidasa M."/>
            <person name="Muniz J."/>
            <person name="Nguyen L."/>
            <person name="Osuji N."/>
            <person name="Pu L.-L."/>
            <person name="Puazo M."/>
            <person name="Skinner E."/>
            <person name="Qu C."/>
            <person name="Quiroz J."/>
            <person name="Raj R."/>
            <person name="Weissenberger G."/>
            <person name="Xin Y."/>
            <person name="Zou X."/>
            <person name="Han Y."/>
            <person name="Worley K."/>
            <person name="Muzny D."/>
            <person name="Gibbs R."/>
        </authorList>
    </citation>
    <scope>NUCLEOTIDE SEQUENCE</scope>
    <source>
        <strain evidence="2">HAZT.00-mixed</strain>
        <tissue evidence="2">Whole organism</tissue>
    </source>
</reference>
<organism evidence="2">
    <name type="scientific">Hyalella azteca</name>
    <name type="common">Amphipod</name>
    <dbReference type="NCBI Taxonomy" id="294128"/>
    <lineage>
        <taxon>Eukaryota</taxon>
        <taxon>Metazoa</taxon>
        <taxon>Ecdysozoa</taxon>
        <taxon>Arthropoda</taxon>
        <taxon>Crustacea</taxon>
        <taxon>Multicrustacea</taxon>
        <taxon>Malacostraca</taxon>
        <taxon>Eumalacostraca</taxon>
        <taxon>Peracarida</taxon>
        <taxon>Amphipoda</taxon>
        <taxon>Senticaudata</taxon>
        <taxon>Talitrida</taxon>
        <taxon>Talitroidea</taxon>
        <taxon>Hyalellidae</taxon>
        <taxon>Hyalella</taxon>
    </lineage>
</organism>
<evidence type="ECO:0000256" key="1">
    <source>
        <dbReference type="SAM" id="Phobius"/>
    </source>
</evidence>
<protein>
    <recommendedName>
        <fullName evidence="3">LITAF domain-containing protein</fullName>
    </recommendedName>
</protein>
<sequence length="86" mass="9605">MFDGHLSGLVPQENMNITPFEELRMEDVHTPGRLFKCPVCEKILADKYMFRGQRICIVAAPSLIAFLHGFCTYGFCLLAGGVQHSS</sequence>
<comment type="caution">
    <text evidence="2">The sequence shown here is derived from an EMBL/GenBank/DDBJ whole genome shotgun (WGS) entry which is preliminary data.</text>
</comment>
<keyword evidence="1" id="KW-0472">Membrane</keyword>
<dbReference type="AlphaFoldDB" id="A0A6A0GSF2"/>
<reference evidence="2" key="3">
    <citation type="submission" date="2019-06" db="EMBL/GenBank/DDBJ databases">
        <authorList>
            <person name="Poynton C."/>
            <person name="Hasenbein S."/>
            <person name="Benoit J.B."/>
            <person name="Sepulveda M.S."/>
            <person name="Poelchau M.F."/>
            <person name="Murali S.C."/>
            <person name="Chen S."/>
            <person name="Glastad K.M."/>
            <person name="Werren J.H."/>
            <person name="Vineis J.H."/>
            <person name="Bowen J.L."/>
            <person name="Friedrich M."/>
            <person name="Jones J."/>
            <person name="Robertson H.M."/>
            <person name="Feyereisen R."/>
            <person name="Mechler-Hickson A."/>
            <person name="Mathers N."/>
            <person name="Lee C.E."/>
            <person name="Colbourne J.K."/>
            <person name="Biales A."/>
            <person name="Johnston J.S."/>
            <person name="Wellborn G.A."/>
            <person name="Rosendale A.J."/>
            <person name="Cridge A.G."/>
            <person name="Munoz-Torres M.C."/>
            <person name="Bain P.A."/>
            <person name="Manny A.R."/>
            <person name="Major K.M."/>
            <person name="Lambert F.N."/>
            <person name="Vulpe C.D."/>
            <person name="Tuck P."/>
            <person name="Blalock B.J."/>
            <person name="Lin Y.-Y."/>
            <person name="Smith M.E."/>
            <person name="Ochoa-Acuna H."/>
            <person name="Chen M.-J.M."/>
            <person name="Childers C.P."/>
            <person name="Qu J."/>
            <person name="Dugan S."/>
            <person name="Lee S.L."/>
            <person name="Chao H."/>
            <person name="Dinh H."/>
            <person name="Han Y."/>
            <person name="Doddapaneni H."/>
            <person name="Worley K.C."/>
            <person name="Muzny D.M."/>
            <person name="Gibbs R.A."/>
            <person name="Richards S."/>
        </authorList>
    </citation>
    <scope>NUCLEOTIDE SEQUENCE</scope>
    <source>
        <strain evidence="2">HAZT.00-mixed</strain>
        <tissue evidence="2">Whole organism</tissue>
    </source>
</reference>
<name>A0A6A0GSF2_HYAAZ</name>
<evidence type="ECO:0008006" key="3">
    <source>
        <dbReference type="Google" id="ProtNLM"/>
    </source>
</evidence>
<gene>
    <name evidence="2" type="ORF">HAZT_HAZT004250</name>
</gene>
<keyword evidence="1" id="KW-0812">Transmembrane</keyword>
<proteinExistence type="predicted"/>
<dbReference type="EMBL" id="JQDR03015466">
    <property type="protein sequence ID" value="KAA0186565.1"/>
    <property type="molecule type" value="Genomic_DNA"/>
</dbReference>
<accession>A0A6A0GSF2</accession>